<sequence length="360" mass="42085">MNKKKKVLFITSRLPYPPIGGDKLKSFNLLKILAKYFDVYLITITNEILNDTIKKELEKYSVSLKVFTKPKYLFYLNTLKFLFNDLPLQVNYYYFGDVKNYINNMLYEVDFAISTLIRTSKYLDYFNKPKYLDMVDSIALNYQRSKDNVKSFFWKTIYKIEIDRLFNYEKMCIKNFNSTFLVNKYEAEYWSKFGNTTWIPNGVNEEIFEYNKLNDKYRNYVAFFGKMDYQPNIDAVLWFTENVVPHLNKEIKFIIVGANPSKHVLRLSKKYTNIEVTGFINDPYEILNSSIAVIAPMQTGGGIQNKILESMALGTINIVSTLAAKPIIGAKHNEHLIVCDDPKEMAYLINTILGKIMKKN</sequence>
<dbReference type="Pfam" id="PF13692">
    <property type="entry name" value="Glyco_trans_1_4"/>
    <property type="match status" value="1"/>
</dbReference>
<dbReference type="PANTHER" id="PTHR46401">
    <property type="entry name" value="GLYCOSYLTRANSFERASE WBBK-RELATED"/>
    <property type="match status" value="1"/>
</dbReference>
<protein>
    <submittedName>
        <fullName evidence="2">Glycosyltransferase</fullName>
    </submittedName>
</protein>
<evidence type="ECO:0000256" key="1">
    <source>
        <dbReference type="ARBA" id="ARBA00022679"/>
    </source>
</evidence>
<name>A0A5A8F2K6_9BACT</name>
<evidence type="ECO:0000313" key="2">
    <source>
        <dbReference type="EMBL" id="KAA0257637.1"/>
    </source>
</evidence>
<reference evidence="2 3" key="1">
    <citation type="submission" date="2019-06" db="EMBL/GenBank/DDBJ databases">
        <title>Genomic insights into carbon and energy metabolism of Deferribacter autotrophicus revealed new metabolic traits in the phylum Deferribacteres.</title>
        <authorList>
            <person name="Slobodkin A.I."/>
            <person name="Slobodkina G.B."/>
            <person name="Allioux M."/>
            <person name="Alain K."/>
            <person name="Jebbar M."/>
            <person name="Shadrin V."/>
            <person name="Kublanov I.V."/>
            <person name="Toshchakov S.V."/>
            <person name="Bonch-Osmolovskaya E.A."/>
        </authorList>
    </citation>
    <scope>NUCLEOTIDE SEQUENCE [LARGE SCALE GENOMIC DNA]</scope>
    <source>
        <strain evidence="2 3">SL50</strain>
    </source>
</reference>
<dbReference type="EMBL" id="VFJB01000006">
    <property type="protein sequence ID" value="KAA0257637.1"/>
    <property type="molecule type" value="Genomic_DNA"/>
</dbReference>
<dbReference type="Proteomes" id="UP000322876">
    <property type="component" value="Unassembled WGS sequence"/>
</dbReference>
<accession>A0A5A8F2K6</accession>
<dbReference type="GO" id="GO:0016757">
    <property type="term" value="F:glycosyltransferase activity"/>
    <property type="evidence" value="ECO:0007669"/>
    <property type="project" value="TreeGrafter"/>
</dbReference>
<dbReference type="PANTHER" id="PTHR46401:SF2">
    <property type="entry name" value="GLYCOSYLTRANSFERASE WBBK-RELATED"/>
    <property type="match status" value="1"/>
</dbReference>
<dbReference type="GO" id="GO:0009103">
    <property type="term" value="P:lipopolysaccharide biosynthetic process"/>
    <property type="evidence" value="ECO:0007669"/>
    <property type="project" value="TreeGrafter"/>
</dbReference>
<keyword evidence="1 2" id="KW-0808">Transferase</keyword>
<dbReference type="SUPFAM" id="SSF53756">
    <property type="entry name" value="UDP-Glycosyltransferase/glycogen phosphorylase"/>
    <property type="match status" value="1"/>
</dbReference>
<keyword evidence="3" id="KW-1185">Reference proteome</keyword>
<dbReference type="AlphaFoldDB" id="A0A5A8F2K6"/>
<dbReference type="Gene3D" id="3.40.50.2000">
    <property type="entry name" value="Glycogen Phosphorylase B"/>
    <property type="match status" value="1"/>
</dbReference>
<comment type="caution">
    <text evidence="2">The sequence shown here is derived from an EMBL/GenBank/DDBJ whole genome shotgun (WGS) entry which is preliminary data.</text>
</comment>
<proteinExistence type="predicted"/>
<evidence type="ECO:0000313" key="3">
    <source>
        <dbReference type="Proteomes" id="UP000322876"/>
    </source>
</evidence>
<gene>
    <name evidence="2" type="ORF">FHQ18_07785</name>
</gene>
<organism evidence="2 3">
    <name type="scientific">Deferribacter autotrophicus</name>
    <dbReference type="NCBI Taxonomy" id="500465"/>
    <lineage>
        <taxon>Bacteria</taxon>
        <taxon>Pseudomonadati</taxon>
        <taxon>Deferribacterota</taxon>
        <taxon>Deferribacteres</taxon>
        <taxon>Deferribacterales</taxon>
        <taxon>Deferribacteraceae</taxon>
        <taxon>Deferribacter</taxon>
    </lineage>
</organism>
<dbReference type="OrthoDB" id="9807209at2"/>
<dbReference type="RefSeq" id="WP_149266610.1">
    <property type="nucleotide sequence ID" value="NZ_VFJB01000006.1"/>
</dbReference>